<sequence length="199" mass="23162">MSLRLVCNKAKVIREEQRDYDIPLQDHVMQPLTPQTVHITSPDDDYVAPATNPILNKLLNEFGEEFADNIRVFEKIDSNTVNDLKELLKTYDFETFIQKLLHHLSQSSHKTGKAKREMKSHQQYGFNLSFPYPVADLHPHGSLYKEMEFEVSLTHVRVVERFSLRRNGIRSPLDSFSCGRKVLYRRNHKGYTVTDVITT</sequence>
<dbReference type="EMBL" id="BQNB010020561">
    <property type="protein sequence ID" value="GJT97268.1"/>
    <property type="molecule type" value="Genomic_DNA"/>
</dbReference>
<dbReference type="Proteomes" id="UP001151760">
    <property type="component" value="Unassembled WGS sequence"/>
</dbReference>
<name>A0ABQ5ID09_9ASTR</name>
<reference evidence="1" key="1">
    <citation type="journal article" date="2022" name="Int. J. Mol. Sci.">
        <title>Draft Genome of Tanacetum Coccineum: Genomic Comparison of Closely Related Tanacetum-Family Plants.</title>
        <authorList>
            <person name="Yamashiro T."/>
            <person name="Shiraishi A."/>
            <person name="Nakayama K."/>
            <person name="Satake H."/>
        </authorList>
    </citation>
    <scope>NUCLEOTIDE SEQUENCE</scope>
</reference>
<gene>
    <name evidence="1" type="ORF">Tco_1092786</name>
</gene>
<accession>A0ABQ5ID09</accession>
<evidence type="ECO:0000313" key="1">
    <source>
        <dbReference type="EMBL" id="GJT97268.1"/>
    </source>
</evidence>
<proteinExistence type="predicted"/>
<reference evidence="1" key="2">
    <citation type="submission" date="2022-01" db="EMBL/GenBank/DDBJ databases">
        <authorList>
            <person name="Yamashiro T."/>
            <person name="Shiraishi A."/>
            <person name="Satake H."/>
            <person name="Nakayama K."/>
        </authorList>
    </citation>
    <scope>NUCLEOTIDE SEQUENCE</scope>
</reference>
<comment type="caution">
    <text evidence="1">The sequence shown here is derived from an EMBL/GenBank/DDBJ whole genome shotgun (WGS) entry which is preliminary data.</text>
</comment>
<protein>
    <submittedName>
        <fullName evidence="1">Uncharacterized protein</fullName>
    </submittedName>
</protein>
<evidence type="ECO:0000313" key="2">
    <source>
        <dbReference type="Proteomes" id="UP001151760"/>
    </source>
</evidence>
<organism evidence="1 2">
    <name type="scientific">Tanacetum coccineum</name>
    <dbReference type="NCBI Taxonomy" id="301880"/>
    <lineage>
        <taxon>Eukaryota</taxon>
        <taxon>Viridiplantae</taxon>
        <taxon>Streptophyta</taxon>
        <taxon>Embryophyta</taxon>
        <taxon>Tracheophyta</taxon>
        <taxon>Spermatophyta</taxon>
        <taxon>Magnoliopsida</taxon>
        <taxon>eudicotyledons</taxon>
        <taxon>Gunneridae</taxon>
        <taxon>Pentapetalae</taxon>
        <taxon>asterids</taxon>
        <taxon>campanulids</taxon>
        <taxon>Asterales</taxon>
        <taxon>Asteraceae</taxon>
        <taxon>Asteroideae</taxon>
        <taxon>Anthemideae</taxon>
        <taxon>Anthemidinae</taxon>
        <taxon>Tanacetum</taxon>
    </lineage>
</organism>
<keyword evidence="2" id="KW-1185">Reference proteome</keyword>